<organism evidence="1">
    <name type="scientific">bioreactor metagenome</name>
    <dbReference type="NCBI Taxonomy" id="1076179"/>
    <lineage>
        <taxon>unclassified sequences</taxon>
        <taxon>metagenomes</taxon>
        <taxon>ecological metagenomes</taxon>
    </lineage>
</organism>
<dbReference type="PANTHER" id="PTHR38440:SF1">
    <property type="entry name" value="UPF0398 PROTEIN SPR0331"/>
    <property type="match status" value="1"/>
</dbReference>
<comment type="caution">
    <text evidence="1">The sequence shown here is derived from an EMBL/GenBank/DDBJ whole genome shotgun (WGS) entry which is preliminary data.</text>
</comment>
<evidence type="ECO:0000313" key="1">
    <source>
        <dbReference type="EMBL" id="MPM12201.1"/>
    </source>
</evidence>
<sequence>MLFNAVAEGAPVNPGNVNDFSTTMFGSRSFTACFSGHRTIGANDAAPLAASIRKTVEDLVKRGITRFCAGGAQGFDMLAALVVLETPGVSLTLILPCREQTSRWQPADIGFYNDVLSRANEVIYTADSYSAGCYHLRNRRLVDESSILVCYFTGKAGGTAYTVNYAKKCKLEIINLAGG</sequence>
<dbReference type="Gene3D" id="3.40.50.450">
    <property type="match status" value="1"/>
</dbReference>
<proteinExistence type="predicted"/>
<dbReference type="Pfam" id="PF06908">
    <property type="entry name" value="YpsA"/>
    <property type="match status" value="1"/>
</dbReference>
<reference evidence="1" key="1">
    <citation type="submission" date="2019-08" db="EMBL/GenBank/DDBJ databases">
        <authorList>
            <person name="Kucharzyk K."/>
            <person name="Murdoch R.W."/>
            <person name="Higgins S."/>
            <person name="Loffler F."/>
        </authorList>
    </citation>
    <scope>NUCLEOTIDE SEQUENCE</scope>
</reference>
<evidence type="ECO:0008006" key="2">
    <source>
        <dbReference type="Google" id="ProtNLM"/>
    </source>
</evidence>
<protein>
    <recommendedName>
        <fullName evidence="2">DUF1273 domain-containing protein</fullName>
    </recommendedName>
</protein>
<accession>A0A644X8R5</accession>
<dbReference type="InterPro" id="IPR010697">
    <property type="entry name" value="YspA"/>
</dbReference>
<dbReference type="AlphaFoldDB" id="A0A644X8R5"/>
<dbReference type="PANTHER" id="PTHR38440">
    <property type="entry name" value="UPF0398 PROTEIN YPSA"/>
    <property type="match status" value="1"/>
</dbReference>
<dbReference type="SUPFAM" id="SSF102405">
    <property type="entry name" value="MCP/YpsA-like"/>
    <property type="match status" value="1"/>
</dbReference>
<dbReference type="EMBL" id="VSSQ01001935">
    <property type="protein sequence ID" value="MPM12201.1"/>
    <property type="molecule type" value="Genomic_DNA"/>
</dbReference>
<gene>
    <name evidence="1" type="ORF">SDC9_58553</name>
</gene>
<name>A0A644X8R5_9ZZZZ</name>